<evidence type="ECO:0008006" key="3">
    <source>
        <dbReference type="Google" id="ProtNLM"/>
    </source>
</evidence>
<dbReference type="EMBL" id="QJNU01000041">
    <property type="protein sequence ID" value="RYP09322.1"/>
    <property type="molecule type" value="Genomic_DNA"/>
</dbReference>
<accession>A0A4Q4TRH5</accession>
<evidence type="ECO:0000313" key="1">
    <source>
        <dbReference type="EMBL" id="RYP09322.1"/>
    </source>
</evidence>
<protein>
    <recommendedName>
        <fullName evidence="3">Gamma-glutamylcyclotransferase AIG2-like domain-containing protein</fullName>
    </recommendedName>
</protein>
<sequence>MDLMDKLEPMVGPLHEAEKVKRAASFAGVLEEFRGAEDAGEAAVFCKFDATAKSNISGCHAQIDPRFLPTFVRYSTAKKDFTIPTGQMGPDLPPARTQYPAWYFSYGTLADPGVLGRQYKALVDVEDDKCENQGQAFPVRTWGLEGCLSGR</sequence>
<proteinExistence type="predicted"/>
<dbReference type="OrthoDB" id="3262926at2759"/>
<dbReference type="Proteomes" id="UP000293360">
    <property type="component" value="Unassembled WGS sequence"/>
</dbReference>
<keyword evidence="2" id="KW-1185">Reference proteome</keyword>
<organism evidence="1 2">
    <name type="scientific">Monosporascus ibericus</name>
    <dbReference type="NCBI Taxonomy" id="155417"/>
    <lineage>
        <taxon>Eukaryota</taxon>
        <taxon>Fungi</taxon>
        <taxon>Dikarya</taxon>
        <taxon>Ascomycota</taxon>
        <taxon>Pezizomycotina</taxon>
        <taxon>Sordariomycetes</taxon>
        <taxon>Xylariomycetidae</taxon>
        <taxon>Xylariales</taxon>
        <taxon>Xylariales incertae sedis</taxon>
        <taxon>Monosporascus</taxon>
    </lineage>
</organism>
<name>A0A4Q4TRH5_9PEZI</name>
<comment type="caution">
    <text evidence="1">The sequence shown here is derived from an EMBL/GenBank/DDBJ whole genome shotgun (WGS) entry which is preliminary data.</text>
</comment>
<gene>
    <name evidence="1" type="ORF">DL764_001369</name>
</gene>
<dbReference type="AlphaFoldDB" id="A0A4Q4TRH5"/>
<reference evidence="1 2" key="1">
    <citation type="submission" date="2018-06" db="EMBL/GenBank/DDBJ databases">
        <title>Complete Genomes of Monosporascus.</title>
        <authorList>
            <person name="Robinson A.J."/>
            <person name="Natvig D.O."/>
        </authorList>
    </citation>
    <scope>NUCLEOTIDE SEQUENCE [LARGE SCALE GENOMIC DNA]</scope>
    <source>
        <strain evidence="1 2">CBS 110550</strain>
    </source>
</reference>
<evidence type="ECO:0000313" key="2">
    <source>
        <dbReference type="Proteomes" id="UP000293360"/>
    </source>
</evidence>